<keyword evidence="3" id="KW-1185">Reference proteome</keyword>
<dbReference type="Proteomes" id="UP001265259">
    <property type="component" value="Unassembled WGS sequence"/>
</dbReference>
<sequence>MSRTSLVALHGISGAAALLTIATFWVSALTAEFVLATPGVVAVRTAILYALPVLVIAMMAAGATGTRLAGRSKAPVIRAKRRRTIITAANGLLILVPSAVFLGLRARAGLFDATFATVQIVELAAGALNIALLSLNMKAGMAMRARRIRAGKTTA</sequence>
<feature type="transmembrane region" description="Helical" evidence="1">
    <location>
        <begin position="46"/>
        <end position="64"/>
    </location>
</feature>
<proteinExistence type="predicted"/>
<protein>
    <recommendedName>
        <fullName evidence="4">Transmembrane protein</fullName>
    </recommendedName>
</protein>
<evidence type="ECO:0000256" key="1">
    <source>
        <dbReference type="SAM" id="Phobius"/>
    </source>
</evidence>
<feature type="transmembrane region" description="Helical" evidence="1">
    <location>
        <begin position="116"/>
        <end position="137"/>
    </location>
</feature>
<feature type="transmembrane region" description="Helical" evidence="1">
    <location>
        <begin position="85"/>
        <end position="104"/>
    </location>
</feature>
<evidence type="ECO:0000313" key="3">
    <source>
        <dbReference type="Proteomes" id="UP001265259"/>
    </source>
</evidence>
<gene>
    <name evidence="2" type="ORF">RM543_10545</name>
</gene>
<keyword evidence="1" id="KW-0472">Membrane</keyword>
<accession>A0ABU3DHC6</accession>
<organism evidence="2 3">
    <name type="scientific">Tropicimonas omnivorans</name>
    <dbReference type="NCBI Taxonomy" id="3075590"/>
    <lineage>
        <taxon>Bacteria</taxon>
        <taxon>Pseudomonadati</taxon>
        <taxon>Pseudomonadota</taxon>
        <taxon>Alphaproteobacteria</taxon>
        <taxon>Rhodobacterales</taxon>
        <taxon>Roseobacteraceae</taxon>
        <taxon>Tropicimonas</taxon>
    </lineage>
</organism>
<reference evidence="2 3" key="1">
    <citation type="submission" date="2023-09" db="EMBL/GenBank/DDBJ databases">
        <authorList>
            <person name="Rey-Velasco X."/>
        </authorList>
    </citation>
    <scope>NUCLEOTIDE SEQUENCE [LARGE SCALE GENOMIC DNA]</scope>
    <source>
        <strain evidence="2 3">F158</strain>
    </source>
</reference>
<comment type="caution">
    <text evidence="2">The sequence shown here is derived from an EMBL/GenBank/DDBJ whole genome shotgun (WGS) entry which is preliminary data.</text>
</comment>
<keyword evidence="1" id="KW-0812">Transmembrane</keyword>
<dbReference type="RefSeq" id="WP_311691302.1">
    <property type="nucleotide sequence ID" value="NZ_JAVRHL010000002.1"/>
</dbReference>
<name>A0ABU3DHC6_9RHOB</name>
<keyword evidence="1" id="KW-1133">Transmembrane helix</keyword>
<evidence type="ECO:0008006" key="4">
    <source>
        <dbReference type="Google" id="ProtNLM"/>
    </source>
</evidence>
<evidence type="ECO:0000313" key="2">
    <source>
        <dbReference type="EMBL" id="MDT0683125.1"/>
    </source>
</evidence>
<dbReference type="EMBL" id="JAVRHL010000002">
    <property type="protein sequence ID" value="MDT0683125.1"/>
    <property type="molecule type" value="Genomic_DNA"/>
</dbReference>